<evidence type="ECO:0000256" key="2">
    <source>
        <dbReference type="SAM" id="MobiDB-lite"/>
    </source>
</evidence>
<dbReference type="Proteomes" id="UP000270094">
    <property type="component" value="Unassembled WGS sequence"/>
</dbReference>
<feature type="coiled-coil region" evidence="1">
    <location>
        <begin position="72"/>
        <end position="106"/>
    </location>
</feature>
<accession>A0A3P7L7V6</accession>
<feature type="region of interest" description="Disordered" evidence="2">
    <location>
        <begin position="1"/>
        <end position="27"/>
    </location>
</feature>
<reference evidence="3 4" key="1">
    <citation type="submission" date="2018-11" db="EMBL/GenBank/DDBJ databases">
        <authorList>
            <consortium name="Pathogen Informatics"/>
        </authorList>
    </citation>
    <scope>NUCLEOTIDE SEQUENCE [LARGE SCALE GENOMIC DNA]</scope>
</reference>
<dbReference type="AlphaFoldDB" id="A0A3P7L7V6"/>
<proteinExistence type="predicted"/>
<evidence type="ECO:0000313" key="4">
    <source>
        <dbReference type="Proteomes" id="UP000270094"/>
    </source>
</evidence>
<dbReference type="EMBL" id="UYYB01103140">
    <property type="protein sequence ID" value="VDM78855.1"/>
    <property type="molecule type" value="Genomic_DNA"/>
</dbReference>
<organism evidence="3 4">
    <name type="scientific">Strongylus vulgaris</name>
    <name type="common">Blood worm</name>
    <dbReference type="NCBI Taxonomy" id="40348"/>
    <lineage>
        <taxon>Eukaryota</taxon>
        <taxon>Metazoa</taxon>
        <taxon>Ecdysozoa</taxon>
        <taxon>Nematoda</taxon>
        <taxon>Chromadorea</taxon>
        <taxon>Rhabditida</taxon>
        <taxon>Rhabditina</taxon>
        <taxon>Rhabditomorpha</taxon>
        <taxon>Strongyloidea</taxon>
        <taxon>Strongylidae</taxon>
        <taxon>Strongylus</taxon>
    </lineage>
</organism>
<dbReference type="OrthoDB" id="5899366at2759"/>
<name>A0A3P7L7V6_STRVU</name>
<sequence>MIREADLEMDDRREHEQNNANDEMNSIKAQEIELQAELRAELAEPLPSVDQMNLPKTRYINPDVVAQYTKVASSSTNTLDSLEEKLAEAEVKKKKARKLITTHQLKAKPFKRKKKS</sequence>
<gene>
    <name evidence="3" type="ORF">SVUK_LOCUS13853</name>
</gene>
<feature type="compositionally biased region" description="Basic and acidic residues" evidence="2">
    <location>
        <begin position="1"/>
        <end position="17"/>
    </location>
</feature>
<keyword evidence="1" id="KW-0175">Coiled coil</keyword>
<keyword evidence="4" id="KW-1185">Reference proteome</keyword>
<evidence type="ECO:0000313" key="3">
    <source>
        <dbReference type="EMBL" id="VDM78855.1"/>
    </source>
</evidence>
<feature type="compositionally biased region" description="Polar residues" evidence="2">
    <location>
        <begin position="18"/>
        <end position="27"/>
    </location>
</feature>
<protein>
    <submittedName>
        <fullName evidence="3">Uncharacterized protein</fullName>
    </submittedName>
</protein>
<evidence type="ECO:0000256" key="1">
    <source>
        <dbReference type="SAM" id="Coils"/>
    </source>
</evidence>